<evidence type="ECO:0000313" key="2">
    <source>
        <dbReference type="Proteomes" id="UP001589532"/>
    </source>
</evidence>
<proteinExistence type="predicted"/>
<dbReference type="EMBL" id="JBHMBW010000034">
    <property type="protein sequence ID" value="MFB9627530.1"/>
    <property type="molecule type" value="Genomic_DNA"/>
</dbReference>
<name>A0ABV5S7D9_9ACTN</name>
<keyword evidence="2" id="KW-1185">Reference proteome</keyword>
<sequence length="481" mass="55051">MEFEEISALRRRSVAWRLLRADHAPLVLGFLGRVFVDENARSVSAADLAGRLDDELYALNERLGEGTFPKTAKAYLDDWADPRAGYLRKYYPEGSDEPYYDATPAVEKALAWLRSLTDRSFVGTESRLNTIFDLLRQMVFGAEADPEARLEELRRRRRQIDEEMARVAAGDFEPLGPTAQRERYQQFTSTARELLADFREVEANFRTLDRRLREKISTWEGSKGALLDDILGSRESIADTDQGRSFQAFYDFLLSSTRQEELAGLLEQVQALEEITEPDPRMRYVHHDWLDAGERTQATVRQLSEQLRRFLDDQVWAENRRVVEIVRSIEKHALTVRAYADLPVTTELEGSAPELGLPMERPLYAPRVRRPINSASIEAGRQEFEADALFEQFYVDRAELAAGVRRALQGRAQIALADLVRERPLTHGLAELVSYLALSDDTFCVVFDEGRVDEVDWIDEEGTERRAKLPRVTFARTEVSP</sequence>
<evidence type="ECO:0000313" key="1">
    <source>
        <dbReference type="EMBL" id="MFB9627530.1"/>
    </source>
</evidence>
<reference evidence="1 2" key="1">
    <citation type="submission" date="2024-09" db="EMBL/GenBank/DDBJ databases">
        <authorList>
            <person name="Sun Q."/>
            <person name="Mori K."/>
        </authorList>
    </citation>
    <scope>NUCLEOTIDE SEQUENCE [LARGE SCALE GENOMIC DNA]</scope>
    <source>
        <strain evidence="1 2">JCM 3143</strain>
    </source>
</reference>
<gene>
    <name evidence="1" type="ORF">ACFFSA_30995</name>
</gene>
<dbReference type="RefSeq" id="WP_345000407.1">
    <property type="nucleotide sequence ID" value="NZ_BAAAXV010000009.1"/>
</dbReference>
<protein>
    <submittedName>
        <fullName evidence="1">DUF3375 domain-containing protein</fullName>
    </submittedName>
</protein>
<dbReference type="Pfam" id="PF11855">
    <property type="entry name" value="DUF3375"/>
    <property type="match status" value="1"/>
</dbReference>
<comment type="caution">
    <text evidence="1">The sequence shown here is derived from an EMBL/GenBank/DDBJ whole genome shotgun (WGS) entry which is preliminary data.</text>
</comment>
<dbReference type="InterPro" id="IPR021804">
    <property type="entry name" value="DUF3375"/>
</dbReference>
<accession>A0ABV5S7D9</accession>
<dbReference type="Proteomes" id="UP001589532">
    <property type="component" value="Unassembled WGS sequence"/>
</dbReference>
<organism evidence="1 2">
    <name type="scientific">Nonomuraea helvata</name>
    <dbReference type="NCBI Taxonomy" id="37484"/>
    <lineage>
        <taxon>Bacteria</taxon>
        <taxon>Bacillati</taxon>
        <taxon>Actinomycetota</taxon>
        <taxon>Actinomycetes</taxon>
        <taxon>Streptosporangiales</taxon>
        <taxon>Streptosporangiaceae</taxon>
        <taxon>Nonomuraea</taxon>
    </lineage>
</organism>